<reference evidence="1 2" key="1">
    <citation type="journal article" date="2019" name="Sci. Rep.">
        <title>Orb-weaving spider Araneus ventricosus genome elucidates the spidroin gene catalogue.</title>
        <authorList>
            <person name="Kono N."/>
            <person name="Nakamura H."/>
            <person name="Ohtoshi R."/>
            <person name="Moran D.A.P."/>
            <person name="Shinohara A."/>
            <person name="Yoshida Y."/>
            <person name="Fujiwara M."/>
            <person name="Mori M."/>
            <person name="Tomita M."/>
            <person name="Arakawa K."/>
        </authorList>
    </citation>
    <scope>NUCLEOTIDE SEQUENCE [LARGE SCALE GENOMIC DNA]</scope>
</reference>
<comment type="caution">
    <text evidence="1">The sequence shown here is derived from an EMBL/GenBank/DDBJ whole genome shotgun (WGS) entry which is preliminary data.</text>
</comment>
<sequence length="87" mass="9504">MPSVELFFPFSRRFLSTCTGTEAAPSAPPALTTLPPPYPDCLVERLHRSRIARSNPVCVECAAPASGGPPLLFGHVVSLHYRLEVHY</sequence>
<accession>A0A4Y2I5G6</accession>
<dbReference type="EMBL" id="BGPR01002403">
    <property type="protein sequence ID" value="GBM72845.1"/>
    <property type="molecule type" value="Genomic_DNA"/>
</dbReference>
<name>A0A4Y2I5G6_ARAVE</name>
<protein>
    <submittedName>
        <fullName evidence="1">Uncharacterized protein</fullName>
    </submittedName>
</protein>
<dbReference type="AlphaFoldDB" id="A0A4Y2I5G6"/>
<gene>
    <name evidence="1" type="ORF">AVEN_17894_1</name>
</gene>
<evidence type="ECO:0000313" key="2">
    <source>
        <dbReference type="Proteomes" id="UP000499080"/>
    </source>
</evidence>
<proteinExistence type="predicted"/>
<evidence type="ECO:0000313" key="1">
    <source>
        <dbReference type="EMBL" id="GBM72845.1"/>
    </source>
</evidence>
<keyword evidence="2" id="KW-1185">Reference proteome</keyword>
<organism evidence="1 2">
    <name type="scientific">Araneus ventricosus</name>
    <name type="common">Orbweaver spider</name>
    <name type="synonym">Epeira ventricosa</name>
    <dbReference type="NCBI Taxonomy" id="182803"/>
    <lineage>
        <taxon>Eukaryota</taxon>
        <taxon>Metazoa</taxon>
        <taxon>Ecdysozoa</taxon>
        <taxon>Arthropoda</taxon>
        <taxon>Chelicerata</taxon>
        <taxon>Arachnida</taxon>
        <taxon>Araneae</taxon>
        <taxon>Araneomorphae</taxon>
        <taxon>Entelegynae</taxon>
        <taxon>Araneoidea</taxon>
        <taxon>Araneidae</taxon>
        <taxon>Araneus</taxon>
    </lineage>
</organism>
<dbReference type="Proteomes" id="UP000499080">
    <property type="component" value="Unassembled WGS sequence"/>
</dbReference>